<keyword evidence="2" id="KW-0229">DNA integration</keyword>
<dbReference type="EMBL" id="CP001390">
    <property type="protein sequence ID" value="AID57979.1"/>
    <property type="molecule type" value="Genomic_DNA"/>
</dbReference>
<dbReference type="GO" id="GO:0015074">
    <property type="term" value="P:DNA integration"/>
    <property type="evidence" value="ECO:0007669"/>
    <property type="project" value="UniProtKB-KW"/>
</dbReference>
<dbReference type="GO" id="GO:0003677">
    <property type="term" value="F:DNA binding"/>
    <property type="evidence" value="ECO:0007669"/>
    <property type="project" value="UniProtKB-UniRule"/>
</dbReference>
<dbReference type="STRING" id="316067.Geob_1000"/>
<dbReference type="HOGENOM" id="CLU_1935021_0_0_7"/>
<dbReference type="InterPro" id="IPR013762">
    <property type="entry name" value="Integrase-like_cat_sf"/>
</dbReference>
<evidence type="ECO:0000256" key="4">
    <source>
        <dbReference type="ARBA" id="ARBA00023172"/>
    </source>
</evidence>
<dbReference type="GO" id="GO:0006310">
    <property type="term" value="P:DNA recombination"/>
    <property type="evidence" value="ECO:0007669"/>
    <property type="project" value="UniProtKB-KW"/>
</dbReference>
<dbReference type="InterPro" id="IPR002104">
    <property type="entry name" value="Integrase_catalytic"/>
</dbReference>
<proteinExistence type="inferred from homology"/>
<dbReference type="InterPro" id="IPR004107">
    <property type="entry name" value="Integrase_SAM-like_N"/>
</dbReference>
<evidence type="ECO:0000259" key="6">
    <source>
        <dbReference type="PROSITE" id="PS51898"/>
    </source>
</evidence>
<reference evidence="8 9" key="1">
    <citation type="submission" date="2009-01" db="EMBL/GenBank/DDBJ databases">
        <title>Complete sequence of Geobacter sp. FRC-32.</title>
        <authorList>
            <consortium name="US DOE Joint Genome Institute"/>
            <person name="Lucas S."/>
            <person name="Copeland A."/>
            <person name="Lapidus A."/>
            <person name="Glavina del Rio T."/>
            <person name="Dalin E."/>
            <person name="Tice H."/>
            <person name="Bruce D."/>
            <person name="Goodwin L."/>
            <person name="Pitluck S."/>
            <person name="Saunders E."/>
            <person name="Brettin T."/>
            <person name="Detter J.C."/>
            <person name="Han C."/>
            <person name="Larimer F."/>
            <person name="Land M."/>
            <person name="Hauser L."/>
            <person name="Kyrpides N."/>
            <person name="Ovchinnikova G."/>
            <person name="Kostka J."/>
            <person name="Richardson P."/>
        </authorList>
    </citation>
    <scope>NUCLEOTIDE SEQUENCE [LARGE SCALE GENOMIC DNA]</scope>
    <source>
        <strain evidence="9">DSM 22248 / JCM 15807 / FRC-32</strain>
    </source>
</reference>
<dbReference type="eggNOG" id="COG4974">
    <property type="taxonomic scope" value="Bacteria"/>
</dbReference>
<feature type="domain" description="Core-binding (CB)" evidence="7">
    <location>
        <begin position="135"/>
        <end position="218"/>
    </location>
</feature>
<dbReference type="Pfam" id="PF00589">
    <property type="entry name" value="Phage_integrase"/>
    <property type="match status" value="1"/>
</dbReference>
<gene>
    <name evidence="8" type="ordered locus">Geob_1000</name>
</gene>
<evidence type="ECO:0000256" key="5">
    <source>
        <dbReference type="PROSITE-ProRule" id="PRU01248"/>
    </source>
</evidence>
<dbReference type="KEGG" id="geo:Geob_1000"/>
<comment type="similarity">
    <text evidence="1">Belongs to the 'phage' integrase family.</text>
</comment>
<name>A0A068F232_GEODF</name>
<evidence type="ECO:0000256" key="3">
    <source>
        <dbReference type="ARBA" id="ARBA00023125"/>
    </source>
</evidence>
<dbReference type="AlphaFoldDB" id="A0A068F232"/>
<dbReference type="PANTHER" id="PTHR30349:SF64">
    <property type="entry name" value="PROPHAGE INTEGRASE INTD-RELATED"/>
    <property type="match status" value="1"/>
</dbReference>
<dbReference type="InterPro" id="IPR010998">
    <property type="entry name" value="Integrase_recombinase_N"/>
</dbReference>
<accession>A0A068F232</accession>
<dbReference type="Pfam" id="PF13495">
    <property type="entry name" value="Phage_int_SAM_4"/>
    <property type="match status" value="1"/>
</dbReference>
<feature type="domain" description="Tyr recombinase" evidence="6">
    <location>
        <begin position="236"/>
        <end position="452"/>
    </location>
</feature>
<dbReference type="InterPro" id="IPR050090">
    <property type="entry name" value="Tyrosine_recombinase_XerCD"/>
</dbReference>
<dbReference type="PANTHER" id="PTHR30349">
    <property type="entry name" value="PHAGE INTEGRASE-RELATED"/>
    <property type="match status" value="1"/>
</dbReference>
<dbReference type="PROSITE" id="PS51898">
    <property type="entry name" value="TYR_RECOMBINASE"/>
    <property type="match status" value="1"/>
</dbReference>
<dbReference type="InterPro" id="IPR011946">
    <property type="entry name" value="Integrase_integron-type"/>
</dbReference>
<dbReference type="SUPFAM" id="SSF56349">
    <property type="entry name" value="DNA breaking-rejoining enzymes"/>
    <property type="match status" value="1"/>
</dbReference>
<evidence type="ECO:0000313" key="8">
    <source>
        <dbReference type="EMBL" id="AID57979.1"/>
    </source>
</evidence>
<evidence type="ECO:0000256" key="1">
    <source>
        <dbReference type="ARBA" id="ARBA00008857"/>
    </source>
</evidence>
<dbReference type="PROSITE" id="PS51900">
    <property type="entry name" value="CB"/>
    <property type="match status" value="1"/>
</dbReference>
<keyword evidence="3 5" id="KW-0238">DNA-binding</keyword>
<dbReference type="Gene3D" id="1.10.150.130">
    <property type="match status" value="1"/>
</dbReference>
<sequence>MIVLPHHLYKQYQAFCGKSGVTGAGLVDHFKWLRYFLDFCEKYKVAGEEAHRTSLFLKKLEQKGQPEEKRKQAQHAVNLYFKMIRGSSKDETSVYRAQGSEAKKLEGKTSEKARLSSDRKSFYLELGYQEKSDSSEWDIVIGKLADEIKVRHYSRKTLKTYALWSRQFQRFLKNKPPAELTTADVKEYLTYLAVKCHVAASTQNQAFNSLLFLYRHALKRDFGELRDVPRAKKSLYVPVVLSREEIDGIIENLYYPYSLIVKLLFGCGLRLFECLQLRVRDFNFDAGILTIHGKGKKDRTVPLPESIVKELQRQIKRVSDLHVKDLADGYDGVFLDDAVEKKYPKAPKELIHQWFFPQQSLTLMEESGQRRRWHVHESKLQKALYVAVRRAAIPKRVTAHTFRHSFATHLLQANYDIRTIQKLLGHASLKTTMIYTHCVPVRTIQEPKSPLDLGP</sequence>
<evidence type="ECO:0000313" key="9">
    <source>
        <dbReference type="Proteomes" id="UP000007721"/>
    </source>
</evidence>
<keyword evidence="9" id="KW-1185">Reference proteome</keyword>
<protein>
    <submittedName>
        <fullName evidence="8">Integrase domain protein</fullName>
    </submittedName>
</protein>
<evidence type="ECO:0000256" key="2">
    <source>
        <dbReference type="ARBA" id="ARBA00022908"/>
    </source>
</evidence>
<dbReference type="Proteomes" id="UP000007721">
    <property type="component" value="Chromosome"/>
</dbReference>
<dbReference type="Gene3D" id="1.10.443.10">
    <property type="entry name" value="Intergrase catalytic core"/>
    <property type="match status" value="1"/>
</dbReference>
<evidence type="ECO:0000259" key="7">
    <source>
        <dbReference type="PROSITE" id="PS51900"/>
    </source>
</evidence>
<keyword evidence="4" id="KW-0233">DNA recombination</keyword>
<dbReference type="InterPro" id="IPR044068">
    <property type="entry name" value="CB"/>
</dbReference>
<organism evidence="8 9">
    <name type="scientific">Geotalea daltonii (strain DSM 22248 / JCM 15807 / FRC-32)</name>
    <name type="common">Geobacter daltonii</name>
    <dbReference type="NCBI Taxonomy" id="316067"/>
    <lineage>
        <taxon>Bacteria</taxon>
        <taxon>Pseudomonadati</taxon>
        <taxon>Thermodesulfobacteriota</taxon>
        <taxon>Desulfuromonadia</taxon>
        <taxon>Geobacterales</taxon>
        <taxon>Geobacteraceae</taxon>
        <taxon>Geotalea</taxon>
    </lineage>
</organism>
<dbReference type="InterPro" id="IPR011010">
    <property type="entry name" value="DNA_brk_join_enz"/>
</dbReference>
<dbReference type="NCBIfam" id="TIGR02249">
    <property type="entry name" value="integrase_gron"/>
    <property type="match status" value="1"/>
</dbReference>